<evidence type="ECO:0000259" key="2">
    <source>
        <dbReference type="Pfam" id="PF06439"/>
    </source>
</evidence>
<dbReference type="Gene3D" id="2.60.120.560">
    <property type="entry name" value="Exo-inulinase, domain 1"/>
    <property type="match status" value="1"/>
</dbReference>
<dbReference type="Pfam" id="PF06439">
    <property type="entry name" value="3keto-disac_hyd"/>
    <property type="match status" value="1"/>
</dbReference>
<evidence type="ECO:0000256" key="1">
    <source>
        <dbReference type="SAM" id="MobiDB-lite"/>
    </source>
</evidence>
<evidence type="ECO:0000313" key="4">
    <source>
        <dbReference type="Proteomes" id="UP001597116"/>
    </source>
</evidence>
<feature type="domain" description="3-keto-alpha-glucoside-1,2-lyase/3-keto-2-hydroxy-glucal hydratase" evidence="2">
    <location>
        <begin position="154"/>
        <end position="355"/>
    </location>
</feature>
<feature type="region of interest" description="Disordered" evidence="1">
    <location>
        <begin position="111"/>
        <end position="132"/>
    </location>
</feature>
<feature type="compositionally biased region" description="Low complexity" evidence="1">
    <location>
        <begin position="112"/>
        <end position="123"/>
    </location>
</feature>
<accession>A0ABW3QBN6</accession>
<dbReference type="Proteomes" id="UP001597116">
    <property type="component" value="Unassembled WGS sequence"/>
</dbReference>
<sequence>MKKSLFTSIFIAFLGITTLLAGPIDGKWTGKIGDDYALTLNLKAEGDKLTGTIGNNDGDLPINDGKVNGNEFSFVTEYQGNKLPIKGRVEGEKLYLSVDYNGTELTGTFTKQGGSATASAAQQPKAKPEDTEVWNPVPKVVTPGKTPLDAPSDAIILFDGKNLDQWVSVKDKSPAQWTVKNGLLTVNKAVGNIETKRSFKNYQLHIEWKIPEKITLTGQSRGNSGIFLASTGGGDAGYELQVLDSYENKTYSNGQAGSIYKQGMPLANASKKPGEWQVYDVIWTAPTFNADGSVQTPAHVTVIHNGAVVQNNFELKGETVYIGQPQYKKYDAAPIKLQAHGDPSEPISFRNIWVREL</sequence>
<dbReference type="EMBL" id="JBHTLP010000011">
    <property type="protein sequence ID" value="MFD1143081.1"/>
    <property type="molecule type" value="Genomic_DNA"/>
</dbReference>
<gene>
    <name evidence="3" type="ORF">ACFQ4C_18285</name>
</gene>
<proteinExistence type="predicted"/>
<name>A0ABW3QBN6_9BACT</name>
<organism evidence="3 4">
    <name type="scientific">Larkinella insperata</name>
    <dbReference type="NCBI Taxonomy" id="332158"/>
    <lineage>
        <taxon>Bacteria</taxon>
        <taxon>Pseudomonadati</taxon>
        <taxon>Bacteroidota</taxon>
        <taxon>Cytophagia</taxon>
        <taxon>Cytophagales</taxon>
        <taxon>Spirosomataceae</taxon>
        <taxon>Larkinella</taxon>
    </lineage>
</organism>
<comment type="caution">
    <text evidence="3">The sequence shown here is derived from an EMBL/GenBank/DDBJ whole genome shotgun (WGS) entry which is preliminary data.</text>
</comment>
<reference evidence="4" key="1">
    <citation type="journal article" date="2019" name="Int. J. Syst. Evol. Microbiol.">
        <title>The Global Catalogue of Microorganisms (GCM) 10K type strain sequencing project: providing services to taxonomists for standard genome sequencing and annotation.</title>
        <authorList>
            <consortium name="The Broad Institute Genomics Platform"/>
            <consortium name="The Broad Institute Genome Sequencing Center for Infectious Disease"/>
            <person name="Wu L."/>
            <person name="Ma J."/>
        </authorList>
    </citation>
    <scope>NUCLEOTIDE SEQUENCE [LARGE SCALE GENOMIC DNA]</scope>
    <source>
        <strain evidence="4">CCUG 55608</strain>
    </source>
</reference>
<protein>
    <submittedName>
        <fullName evidence="3">DUF1080 domain-containing protein</fullName>
    </submittedName>
</protein>
<evidence type="ECO:0000313" key="3">
    <source>
        <dbReference type="EMBL" id="MFD1143081.1"/>
    </source>
</evidence>
<keyword evidence="4" id="KW-1185">Reference proteome</keyword>
<dbReference type="RefSeq" id="WP_265990940.1">
    <property type="nucleotide sequence ID" value="NZ_CP110973.1"/>
</dbReference>
<dbReference type="InterPro" id="IPR010496">
    <property type="entry name" value="AL/BT2_dom"/>
</dbReference>